<dbReference type="VEuPathDB" id="VectorBase:CSON006155"/>
<evidence type="ECO:0000313" key="2">
    <source>
        <dbReference type="EMBL" id="SSX33235.1"/>
    </source>
</evidence>
<dbReference type="EMBL" id="UFQT01002342">
    <property type="protein sequence ID" value="SSX33235.1"/>
    <property type="molecule type" value="Genomic_DNA"/>
</dbReference>
<protein>
    <submittedName>
        <fullName evidence="2">CSON006155 protein</fullName>
    </submittedName>
</protein>
<organism evidence="2">
    <name type="scientific">Culicoides sonorensis</name>
    <name type="common">Biting midge</name>
    <dbReference type="NCBI Taxonomy" id="179676"/>
    <lineage>
        <taxon>Eukaryota</taxon>
        <taxon>Metazoa</taxon>
        <taxon>Ecdysozoa</taxon>
        <taxon>Arthropoda</taxon>
        <taxon>Hexapoda</taxon>
        <taxon>Insecta</taxon>
        <taxon>Pterygota</taxon>
        <taxon>Neoptera</taxon>
        <taxon>Endopterygota</taxon>
        <taxon>Diptera</taxon>
        <taxon>Nematocera</taxon>
        <taxon>Chironomoidea</taxon>
        <taxon>Ceratopogonidae</taxon>
        <taxon>Ceratopogoninae</taxon>
        <taxon>Culicoides</taxon>
        <taxon>Monoculicoides</taxon>
    </lineage>
</organism>
<name>A0A336MU31_CULSO</name>
<reference evidence="2" key="2">
    <citation type="submission" date="2018-07" db="EMBL/GenBank/DDBJ databases">
        <authorList>
            <person name="Quirk P.G."/>
            <person name="Krulwich T.A."/>
        </authorList>
    </citation>
    <scope>NUCLEOTIDE SEQUENCE</scope>
</reference>
<evidence type="ECO:0000313" key="1">
    <source>
        <dbReference type="EMBL" id="SSX13814.1"/>
    </source>
</evidence>
<proteinExistence type="predicted"/>
<gene>
    <name evidence="2" type="primary">CSON006155</name>
</gene>
<dbReference type="AlphaFoldDB" id="A0A336MU31"/>
<accession>A0A336MU31</accession>
<sequence length="77" mass="8969">MDKVKIDDLKLEDGVIKLWISDGFSESWEEFINQLVFGNKGLQIRKLELISKSTLPDGIYQIVKFKFNHGAVDFLFY</sequence>
<reference evidence="1" key="1">
    <citation type="submission" date="2018-04" db="EMBL/GenBank/DDBJ databases">
        <authorList>
            <person name="Go L.Y."/>
            <person name="Mitchell J.A."/>
        </authorList>
    </citation>
    <scope>NUCLEOTIDE SEQUENCE</scope>
    <source>
        <tissue evidence="1">Whole organism</tissue>
    </source>
</reference>
<dbReference type="EMBL" id="UFQS01002342">
    <property type="protein sequence ID" value="SSX13814.1"/>
    <property type="molecule type" value="Genomic_DNA"/>
</dbReference>